<keyword evidence="1" id="KW-0812">Transmembrane</keyword>
<protein>
    <submittedName>
        <fullName evidence="2">YbaN family protein</fullName>
    </submittedName>
</protein>
<dbReference type="InterPro" id="IPR007401">
    <property type="entry name" value="DUF454"/>
</dbReference>
<name>A0A9D9HM69_9BACT</name>
<dbReference type="AlphaFoldDB" id="A0A9D9HM69"/>
<dbReference type="EMBL" id="JADIMK010000086">
    <property type="protein sequence ID" value="MBO8456382.1"/>
    <property type="molecule type" value="Genomic_DNA"/>
</dbReference>
<dbReference type="PANTHER" id="PTHR35813">
    <property type="entry name" value="INNER MEMBRANE PROTEIN YBAN"/>
    <property type="match status" value="1"/>
</dbReference>
<dbReference type="PANTHER" id="PTHR35813:SF1">
    <property type="entry name" value="INNER MEMBRANE PROTEIN YBAN"/>
    <property type="match status" value="1"/>
</dbReference>
<keyword evidence="1" id="KW-1133">Transmembrane helix</keyword>
<dbReference type="GO" id="GO:0005886">
    <property type="term" value="C:plasma membrane"/>
    <property type="evidence" value="ECO:0007669"/>
    <property type="project" value="TreeGrafter"/>
</dbReference>
<proteinExistence type="predicted"/>
<feature type="transmembrane region" description="Helical" evidence="1">
    <location>
        <begin position="70"/>
        <end position="90"/>
    </location>
</feature>
<feature type="transmembrane region" description="Helical" evidence="1">
    <location>
        <begin position="96"/>
        <end position="115"/>
    </location>
</feature>
<reference evidence="2" key="1">
    <citation type="submission" date="2020-10" db="EMBL/GenBank/DDBJ databases">
        <authorList>
            <person name="Gilroy R."/>
        </authorList>
    </citation>
    <scope>NUCLEOTIDE SEQUENCE</scope>
    <source>
        <strain evidence="2">B1-3475</strain>
    </source>
</reference>
<organism evidence="2 3">
    <name type="scientific">Candidatus Cryptobacteroides intestinigallinarum</name>
    <dbReference type="NCBI Taxonomy" id="2840767"/>
    <lineage>
        <taxon>Bacteria</taxon>
        <taxon>Pseudomonadati</taxon>
        <taxon>Bacteroidota</taxon>
        <taxon>Bacteroidia</taxon>
        <taxon>Bacteroidales</taxon>
        <taxon>Candidatus Cryptobacteroides</taxon>
    </lineage>
</organism>
<comment type="caution">
    <text evidence="2">The sequence shown here is derived from an EMBL/GenBank/DDBJ whole genome shotgun (WGS) entry which is preliminary data.</text>
</comment>
<gene>
    <name evidence="2" type="ORF">IAC08_08305</name>
</gene>
<evidence type="ECO:0000313" key="2">
    <source>
        <dbReference type="EMBL" id="MBO8456382.1"/>
    </source>
</evidence>
<accession>A0A9D9HM69</accession>
<keyword evidence="1" id="KW-0472">Membrane</keyword>
<dbReference type="Pfam" id="PF04304">
    <property type="entry name" value="DUF454"/>
    <property type="match status" value="1"/>
</dbReference>
<reference evidence="2" key="2">
    <citation type="journal article" date="2021" name="PeerJ">
        <title>Extensive microbial diversity within the chicken gut microbiome revealed by metagenomics and culture.</title>
        <authorList>
            <person name="Gilroy R."/>
            <person name="Ravi A."/>
            <person name="Getino M."/>
            <person name="Pursley I."/>
            <person name="Horton D.L."/>
            <person name="Alikhan N.F."/>
            <person name="Baker D."/>
            <person name="Gharbi K."/>
            <person name="Hall N."/>
            <person name="Watson M."/>
            <person name="Adriaenssens E.M."/>
            <person name="Foster-Nyarko E."/>
            <person name="Jarju S."/>
            <person name="Secka A."/>
            <person name="Antonio M."/>
            <person name="Oren A."/>
            <person name="Chaudhuri R.R."/>
            <person name="La Ragione R."/>
            <person name="Hildebrand F."/>
            <person name="Pallen M.J."/>
        </authorList>
    </citation>
    <scope>NUCLEOTIDE SEQUENCE</scope>
    <source>
        <strain evidence="2">B1-3475</strain>
    </source>
</reference>
<dbReference type="Proteomes" id="UP000823617">
    <property type="component" value="Unassembled WGS sequence"/>
</dbReference>
<sequence length="118" mass="13071">MKIFYIISGSLCVALGAIGIFLPLLPTVPFLLLAAFLYCRGSEKLYVWLTGHRIFGRYISEYRENRAMPLKAKVISLALLWTGIPAVMIFHVPCLWGKLLLGAVLAGVTIYILSLKTA</sequence>
<evidence type="ECO:0000256" key="1">
    <source>
        <dbReference type="SAM" id="Phobius"/>
    </source>
</evidence>
<evidence type="ECO:0000313" key="3">
    <source>
        <dbReference type="Proteomes" id="UP000823617"/>
    </source>
</evidence>
<dbReference type="PIRSF" id="PIRSF016789">
    <property type="entry name" value="DUF454"/>
    <property type="match status" value="1"/>
</dbReference>